<evidence type="ECO:0000313" key="2">
    <source>
        <dbReference type="EMBL" id="CAE0629041.1"/>
    </source>
</evidence>
<accession>A0A6V1PKS3</accession>
<dbReference type="InterPro" id="IPR027417">
    <property type="entry name" value="P-loop_NTPase"/>
</dbReference>
<name>A0A6V1PKS3_HETAK</name>
<dbReference type="EMBL" id="HBIU01016576">
    <property type="protein sequence ID" value="CAE0629041.1"/>
    <property type="molecule type" value="Transcribed_RNA"/>
</dbReference>
<dbReference type="SUPFAM" id="SSF52540">
    <property type="entry name" value="P-loop containing nucleoside triphosphate hydrolases"/>
    <property type="match status" value="1"/>
</dbReference>
<organism evidence="2">
    <name type="scientific">Heterosigma akashiwo</name>
    <name type="common">Chromophytic alga</name>
    <name type="synonym">Heterosigma carterae</name>
    <dbReference type="NCBI Taxonomy" id="2829"/>
    <lineage>
        <taxon>Eukaryota</taxon>
        <taxon>Sar</taxon>
        <taxon>Stramenopiles</taxon>
        <taxon>Ochrophyta</taxon>
        <taxon>Raphidophyceae</taxon>
        <taxon>Chattonellales</taxon>
        <taxon>Chattonellaceae</taxon>
        <taxon>Heterosigma</taxon>
    </lineage>
</organism>
<dbReference type="Gene3D" id="3.40.50.300">
    <property type="entry name" value="P-loop containing nucleotide triphosphate hydrolases"/>
    <property type="match status" value="1"/>
</dbReference>
<proteinExistence type="predicted"/>
<gene>
    <name evidence="2" type="ORF">HAKA00212_LOCUS7723</name>
</gene>
<feature type="region of interest" description="Disordered" evidence="1">
    <location>
        <begin position="97"/>
        <end position="140"/>
    </location>
</feature>
<evidence type="ECO:0000256" key="1">
    <source>
        <dbReference type="SAM" id="MobiDB-lite"/>
    </source>
</evidence>
<sequence>MRVCNMPLQDPAQVMKKMEGFLGLDPAENYVFDTESLEARVETEYPLTFTNSSREYNGFQMRGAYAPMDPAVRARLDTFFAPYNRLLAAVAPGLSFVGGDNGGDSGGEERAPATPASGQRRRRRRRQGGSMETVGANDEL</sequence>
<protein>
    <submittedName>
        <fullName evidence="2">Uncharacterized protein</fullName>
    </submittedName>
</protein>
<reference evidence="2" key="1">
    <citation type="submission" date="2021-01" db="EMBL/GenBank/DDBJ databases">
        <authorList>
            <person name="Corre E."/>
            <person name="Pelletier E."/>
            <person name="Niang G."/>
            <person name="Scheremetjew M."/>
            <person name="Finn R."/>
            <person name="Kale V."/>
            <person name="Holt S."/>
            <person name="Cochrane G."/>
            <person name="Meng A."/>
            <person name="Brown T."/>
            <person name="Cohen L."/>
        </authorList>
    </citation>
    <scope>NUCLEOTIDE SEQUENCE</scope>
    <source>
        <strain evidence="2">CCMP3107</strain>
    </source>
</reference>
<dbReference type="AlphaFoldDB" id="A0A6V1PKS3"/>